<reference evidence="2" key="2">
    <citation type="submission" date="2018-08" db="UniProtKB">
        <authorList>
            <consortium name="EnsemblPlants"/>
        </authorList>
    </citation>
    <scope>IDENTIFICATION</scope>
    <source>
        <strain evidence="2">Yugu1</strain>
    </source>
</reference>
<sequence>GHGAKAQNTCSSSSPLRITEILKPGRSVDAFKCRHRCWPEQDATRRTTNCFPRAAACNDHFTCPIFLLLLCSRLPSPLQSLGPSPEAADAGRRVDMEAKKKSAASAAAAAGAGAAPPPANGYFSAVFSSSPAGNAKDAKQTDLYAMLNKQSSRGQNGSSITDSKSHGRTTYKDGKHAYPNESSESPYFGSSVHYGGREFYSSSQQKQPANEPPRNYKEDNPDGSATRGDWWQGMARLCANLYIILSR</sequence>
<organism evidence="2 3">
    <name type="scientific">Setaria italica</name>
    <name type="common">Foxtail millet</name>
    <name type="synonym">Panicum italicum</name>
    <dbReference type="NCBI Taxonomy" id="4555"/>
    <lineage>
        <taxon>Eukaryota</taxon>
        <taxon>Viridiplantae</taxon>
        <taxon>Streptophyta</taxon>
        <taxon>Embryophyta</taxon>
        <taxon>Tracheophyta</taxon>
        <taxon>Spermatophyta</taxon>
        <taxon>Magnoliopsida</taxon>
        <taxon>Liliopsida</taxon>
        <taxon>Poales</taxon>
        <taxon>Poaceae</taxon>
        <taxon>PACMAD clade</taxon>
        <taxon>Panicoideae</taxon>
        <taxon>Panicodae</taxon>
        <taxon>Paniceae</taxon>
        <taxon>Cenchrinae</taxon>
        <taxon>Setaria</taxon>
    </lineage>
</organism>
<accession>K3ZE11</accession>
<dbReference type="eggNOG" id="ENOG502S1FS">
    <property type="taxonomic scope" value="Eukaryota"/>
</dbReference>
<dbReference type="HOGENOM" id="CLU_098513_0_0_1"/>
<feature type="region of interest" description="Disordered" evidence="1">
    <location>
        <begin position="200"/>
        <end position="229"/>
    </location>
</feature>
<gene>
    <name evidence="2" type="primary">LOC101766336</name>
</gene>
<feature type="compositionally biased region" description="Polar residues" evidence="1">
    <location>
        <begin position="148"/>
        <end position="162"/>
    </location>
</feature>
<dbReference type="AlphaFoldDB" id="K3ZE11"/>
<dbReference type="InParanoid" id="K3ZE11"/>
<proteinExistence type="predicted"/>
<dbReference type="PANTHER" id="PTHR33738:SF8">
    <property type="entry name" value="OS05G0454500 PROTEIN"/>
    <property type="match status" value="1"/>
</dbReference>
<dbReference type="EMBL" id="AGNK02001671">
    <property type="status" value="NOT_ANNOTATED_CDS"/>
    <property type="molecule type" value="Genomic_DNA"/>
</dbReference>
<dbReference type="EnsemblPlants" id="KQL15224">
    <property type="protein sequence ID" value="KQL15224"/>
    <property type="gene ID" value="SETIT_024803mg"/>
</dbReference>
<protein>
    <submittedName>
        <fullName evidence="2">Uncharacterized protein</fullName>
    </submittedName>
</protein>
<name>K3ZE11_SETIT</name>
<dbReference type="Gramene" id="KQL15224">
    <property type="protein sequence ID" value="KQL15224"/>
    <property type="gene ID" value="SETIT_024803mg"/>
</dbReference>
<reference evidence="3" key="1">
    <citation type="journal article" date="2012" name="Nat. Biotechnol.">
        <title>Reference genome sequence of the model plant Setaria.</title>
        <authorList>
            <person name="Bennetzen J.L."/>
            <person name="Schmutz J."/>
            <person name="Wang H."/>
            <person name="Percifield R."/>
            <person name="Hawkins J."/>
            <person name="Pontaroli A.C."/>
            <person name="Estep M."/>
            <person name="Feng L."/>
            <person name="Vaughn J.N."/>
            <person name="Grimwood J."/>
            <person name="Jenkins J."/>
            <person name="Barry K."/>
            <person name="Lindquist E."/>
            <person name="Hellsten U."/>
            <person name="Deshpande S."/>
            <person name="Wang X."/>
            <person name="Wu X."/>
            <person name="Mitros T."/>
            <person name="Triplett J."/>
            <person name="Yang X."/>
            <person name="Ye C.Y."/>
            <person name="Mauro-Herrera M."/>
            <person name="Wang L."/>
            <person name="Li P."/>
            <person name="Sharma M."/>
            <person name="Sharma R."/>
            <person name="Ronald P.C."/>
            <person name="Panaud O."/>
            <person name="Kellogg E.A."/>
            <person name="Brutnell T.P."/>
            <person name="Doust A.N."/>
            <person name="Tuskan G.A."/>
            <person name="Rokhsar D."/>
            <person name="Devos K.M."/>
        </authorList>
    </citation>
    <scope>NUCLEOTIDE SEQUENCE [LARGE SCALE GENOMIC DNA]</scope>
    <source>
        <strain evidence="3">cv. Yugu1</strain>
    </source>
</reference>
<dbReference type="PANTHER" id="PTHR33738">
    <property type="entry name" value="EMB|CAB82975.1"/>
    <property type="match status" value="1"/>
</dbReference>
<dbReference type="Proteomes" id="UP000004995">
    <property type="component" value="Unassembled WGS sequence"/>
</dbReference>
<evidence type="ECO:0000313" key="3">
    <source>
        <dbReference type="Proteomes" id="UP000004995"/>
    </source>
</evidence>
<evidence type="ECO:0000256" key="1">
    <source>
        <dbReference type="SAM" id="MobiDB-lite"/>
    </source>
</evidence>
<feature type="region of interest" description="Disordered" evidence="1">
    <location>
        <begin position="148"/>
        <end position="187"/>
    </location>
</feature>
<evidence type="ECO:0000313" key="2">
    <source>
        <dbReference type="EnsemblPlants" id="KQL15224"/>
    </source>
</evidence>
<keyword evidence="3" id="KW-1185">Reference proteome</keyword>